<dbReference type="EMBL" id="JBHFFA010000004">
    <property type="protein sequence ID" value="KAL2629740.1"/>
    <property type="molecule type" value="Genomic_DNA"/>
</dbReference>
<gene>
    <name evidence="1" type="ORF">R1flu_014426</name>
</gene>
<evidence type="ECO:0000313" key="2">
    <source>
        <dbReference type="Proteomes" id="UP001605036"/>
    </source>
</evidence>
<accession>A0ABD1YGT4</accession>
<organism evidence="1 2">
    <name type="scientific">Riccia fluitans</name>
    <dbReference type="NCBI Taxonomy" id="41844"/>
    <lineage>
        <taxon>Eukaryota</taxon>
        <taxon>Viridiplantae</taxon>
        <taxon>Streptophyta</taxon>
        <taxon>Embryophyta</taxon>
        <taxon>Marchantiophyta</taxon>
        <taxon>Marchantiopsida</taxon>
        <taxon>Marchantiidae</taxon>
        <taxon>Marchantiales</taxon>
        <taxon>Ricciaceae</taxon>
        <taxon>Riccia</taxon>
    </lineage>
</organism>
<dbReference type="Proteomes" id="UP001605036">
    <property type="component" value="Unassembled WGS sequence"/>
</dbReference>
<proteinExistence type="predicted"/>
<comment type="caution">
    <text evidence="1">The sequence shown here is derived from an EMBL/GenBank/DDBJ whole genome shotgun (WGS) entry which is preliminary data.</text>
</comment>
<keyword evidence="2" id="KW-1185">Reference proteome</keyword>
<reference evidence="1 2" key="1">
    <citation type="submission" date="2024-09" db="EMBL/GenBank/DDBJ databases">
        <title>Chromosome-scale assembly of Riccia fluitans.</title>
        <authorList>
            <person name="Paukszto L."/>
            <person name="Sawicki J."/>
            <person name="Karawczyk K."/>
            <person name="Piernik-Szablinska J."/>
            <person name="Szczecinska M."/>
            <person name="Mazdziarz M."/>
        </authorList>
    </citation>
    <scope>NUCLEOTIDE SEQUENCE [LARGE SCALE GENOMIC DNA]</scope>
    <source>
        <strain evidence="1">Rf_01</strain>
        <tissue evidence="1">Aerial parts of the thallus</tissue>
    </source>
</reference>
<evidence type="ECO:0000313" key="1">
    <source>
        <dbReference type="EMBL" id="KAL2629740.1"/>
    </source>
</evidence>
<sequence length="134" mass="14541">MEESGLGGINNRYGSCVYPFGTRKHLRLYTSLRLARGCGSLLQGRHVVNWQGSWLANQGAPCHAHIMGIVHGAEVTIEPRAHVGEPRPIRTHEALLGGKEIPPEATVEALVYTGNLRTLCRAHVMGVVRGAEVV</sequence>
<name>A0ABD1YGT4_9MARC</name>
<protein>
    <submittedName>
        <fullName evidence="1">Uncharacterized protein</fullName>
    </submittedName>
</protein>
<dbReference type="AlphaFoldDB" id="A0ABD1YGT4"/>